<protein>
    <recommendedName>
        <fullName evidence="5">Restriction endonuclease</fullName>
    </recommendedName>
</protein>
<dbReference type="AlphaFoldDB" id="A0A845DL43"/>
<proteinExistence type="predicted"/>
<dbReference type="GO" id="GO:0003677">
    <property type="term" value="F:DNA binding"/>
    <property type="evidence" value="ECO:0007669"/>
    <property type="project" value="InterPro"/>
</dbReference>
<organism evidence="3 4">
    <name type="scientific">Candidatus Spechtbacteria bacterium SB0662_bin_43</name>
    <dbReference type="NCBI Taxonomy" id="2604897"/>
    <lineage>
        <taxon>Bacteria</taxon>
        <taxon>Candidatus Spechtiibacteriota</taxon>
    </lineage>
</organism>
<name>A0A845DL43_9BACT</name>
<evidence type="ECO:0000259" key="2">
    <source>
        <dbReference type="Pfam" id="PF14338"/>
    </source>
</evidence>
<dbReference type="PANTHER" id="PTHR30015">
    <property type="entry name" value="MRR RESTRICTION SYSTEM PROTEIN"/>
    <property type="match status" value="1"/>
</dbReference>
<dbReference type="Pfam" id="PF04471">
    <property type="entry name" value="Mrr_cat"/>
    <property type="match status" value="1"/>
</dbReference>
<dbReference type="SUPFAM" id="SSF52980">
    <property type="entry name" value="Restriction endonuclease-like"/>
    <property type="match status" value="1"/>
</dbReference>
<dbReference type="InterPro" id="IPR007560">
    <property type="entry name" value="Restrct_endonuc_IV_Mrr"/>
</dbReference>
<feature type="domain" description="Restriction endonuclease type IV Mrr" evidence="1">
    <location>
        <begin position="149"/>
        <end position="268"/>
    </location>
</feature>
<dbReference type="PANTHER" id="PTHR30015:SF7">
    <property type="entry name" value="TYPE IV METHYL-DIRECTED RESTRICTION ENZYME ECOKMRR"/>
    <property type="match status" value="1"/>
</dbReference>
<evidence type="ECO:0000259" key="1">
    <source>
        <dbReference type="Pfam" id="PF04471"/>
    </source>
</evidence>
<feature type="domain" description="Restriction system protein Mrr-like N-terminal" evidence="2">
    <location>
        <begin position="22"/>
        <end position="96"/>
    </location>
</feature>
<sequence>MEREQNNTIPKQKDAYRLVQNALIDLGGKARRMDVIDKCAEMIDLSDKARGEQIKSQGRGRFDTVIEFARNTLREQGYVQETKESGHGKWALTRKGWHQSIDNETIEAERKRIVKERSKRKEDGEQPDNAVIIENTTEDTTRKELLDYIRNMDETAFERLCRDVLDRDGFIAVNTQKTRDGGKDGIGEIMLTKIVGLSVIFECKRYKDNKVPISALREFSAQERTYDRLIFFTSSYFTSGYRTDDTVRLLIQAGRLILIDGDRLVDLMLEYKIGVSDKIDKEYLDAI</sequence>
<dbReference type="InterPro" id="IPR052906">
    <property type="entry name" value="Type_IV_Methyl-Rstrct_Enzyme"/>
</dbReference>
<dbReference type="GO" id="GO:0009307">
    <property type="term" value="P:DNA restriction-modification system"/>
    <property type="evidence" value="ECO:0007669"/>
    <property type="project" value="InterPro"/>
</dbReference>
<accession>A0A845DL43</accession>
<dbReference type="Pfam" id="PF14338">
    <property type="entry name" value="Mrr_N"/>
    <property type="match status" value="1"/>
</dbReference>
<gene>
    <name evidence="3" type="ORF">F4X82_00750</name>
</gene>
<evidence type="ECO:0000313" key="3">
    <source>
        <dbReference type="EMBL" id="MYE38033.1"/>
    </source>
</evidence>
<dbReference type="Proteomes" id="UP000449092">
    <property type="component" value="Unassembled WGS sequence"/>
</dbReference>
<dbReference type="InterPro" id="IPR025745">
    <property type="entry name" value="Mrr-like_N_dom"/>
</dbReference>
<dbReference type="InterPro" id="IPR011856">
    <property type="entry name" value="tRNA_endonuc-like_dom_sf"/>
</dbReference>
<evidence type="ECO:0008006" key="5">
    <source>
        <dbReference type="Google" id="ProtNLM"/>
    </source>
</evidence>
<evidence type="ECO:0000313" key="4">
    <source>
        <dbReference type="Proteomes" id="UP000449092"/>
    </source>
</evidence>
<dbReference type="EMBL" id="VXOY01000008">
    <property type="protein sequence ID" value="MYE38033.1"/>
    <property type="molecule type" value="Genomic_DNA"/>
</dbReference>
<reference evidence="3 4" key="1">
    <citation type="submission" date="2019-09" db="EMBL/GenBank/DDBJ databases">
        <title>Characterisation of the sponge microbiome using genome-centric metagenomics.</title>
        <authorList>
            <person name="Engelberts J.P."/>
            <person name="Robbins S.J."/>
            <person name="De Goeij J.M."/>
            <person name="Aranda M."/>
            <person name="Bell S.C."/>
            <person name="Webster N.S."/>
        </authorList>
    </citation>
    <scope>NUCLEOTIDE SEQUENCE [LARGE SCALE GENOMIC DNA]</scope>
    <source>
        <strain evidence="3">SB0662_bin_43</strain>
    </source>
</reference>
<dbReference type="GO" id="GO:0015666">
    <property type="term" value="F:restriction endodeoxyribonuclease activity"/>
    <property type="evidence" value="ECO:0007669"/>
    <property type="project" value="TreeGrafter"/>
</dbReference>
<dbReference type="Gene3D" id="3.40.1350.10">
    <property type="match status" value="1"/>
</dbReference>
<dbReference type="InterPro" id="IPR011335">
    <property type="entry name" value="Restrct_endonuc-II-like"/>
</dbReference>
<comment type="caution">
    <text evidence="3">The sequence shown here is derived from an EMBL/GenBank/DDBJ whole genome shotgun (WGS) entry which is preliminary data.</text>
</comment>